<feature type="compositionally biased region" description="Polar residues" evidence="1">
    <location>
        <begin position="482"/>
        <end position="492"/>
    </location>
</feature>
<proteinExistence type="predicted"/>
<evidence type="ECO:0000313" key="2">
    <source>
        <dbReference type="EMBL" id="WMV46169.1"/>
    </source>
</evidence>
<dbReference type="Proteomes" id="UP001234989">
    <property type="component" value="Chromosome 9"/>
</dbReference>
<sequence>MMKVTINERVEFTSYQLKDVDHIWFTQWKENRGTDAVPITWECFRYDLLSSFAFQIKPPRKAYPRNANAHNANAIPPVPDHKGPRLGPYESTRISRVVVWRRPQNFIDEVKKIFGMMKMTINDRVEFTSYQLKDVAQIWFTQWEENRGTDAVLITWECFRHQNLPNLSKIKPPRKAYPRNANAVPPVPNHKIKPPRKAYPRNANALYANAVPPVPNHKVSNVKFRNTTHLLVQSVTYQNNQHTPVPTNTNVGEATTRVQYDLPSSFAFQIKPPRKAYPRNANAHNANAVPPVPDHKVSNVEFRNTIQYFVQSVTNQNNQQALVPTNKNVGAAVARVQDLVRMNPPEFLGVELTSYQLKDVVHIWFTQWKENSGTDAVPITWECFSGSKGTRLGSYESTRISRVVVWRRPQNFIDVVKKIFGMMKLTINDRVEFTSYQLNDVAHIWYDLPSSYAFQIKPHRKAYPRNANAHNANAVPPVPNHKGSSSQGPRLGQYESTKISRVAVWRRSQNFIDEVKKIFGMMKVTINDRIKPLRKAYPRNANALYANAVPPVPNHKVSNVMFRNTIHLLVQSVTNQNNQHTPVPTNNNVGAAATRVQYFFLMNPPEFLASQIKPPSKAYPRNANAHNANAVPPVRDHNVSNVEFRNTIQVLVQSVTNQNNQQAPIPTNNNVGAAVASKANEVADGLSGLSMDSAAHVEEERKELSKDFHRLARLGVCLMSIGDDGVTIQNGSESSLAVEAKEK</sequence>
<evidence type="ECO:0000313" key="3">
    <source>
        <dbReference type="Proteomes" id="UP001234989"/>
    </source>
</evidence>
<dbReference type="EMBL" id="CP133620">
    <property type="protein sequence ID" value="WMV46169.1"/>
    <property type="molecule type" value="Genomic_DNA"/>
</dbReference>
<feature type="region of interest" description="Disordered" evidence="1">
    <location>
        <begin position="170"/>
        <end position="195"/>
    </location>
</feature>
<evidence type="ECO:0000256" key="1">
    <source>
        <dbReference type="SAM" id="MobiDB-lite"/>
    </source>
</evidence>
<name>A0AAF0UJ53_SOLVR</name>
<protein>
    <submittedName>
        <fullName evidence="2">Uncharacterized protein</fullName>
    </submittedName>
</protein>
<feature type="region of interest" description="Disordered" evidence="1">
    <location>
        <begin position="469"/>
        <end position="492"/>
    </location>
</feature>
<gene>
    <name evidence="2" type="ORF">MTR67_039554</name>
</gene>
<dbReference type="AlphaFoldDB" id="A0AAF0UJ53"/>
<reference evidence="2" key="1">
    <citation type="submission" date="2023-08" db="EMBL/GenBank/DDBJ databases">
        <title>A de novo genome assembly of Solanum verrucosum Schlechtendal, a Mexican diploid species geographically isolated from the other diploid A-genome species in potato relatives.</title>
        <authorList>
            <person name="Hosaka K."/>
        </authorList>
    </citation>
    <scope>NUCLEOTIDE SEQUENCE</scope>
    <source>
        <tissue evidence="2">Young leaves</tissue>
    </source>
</reference>
<keyword evidence="3" id="KW-1185">Reference proteome</keyword>
<accession>A0AAF0UJ53</accession>
<organism evidence="2 3">
    <name type="scientific">Solanum verrucosum</name>
    <dbReference type="NCBI Taxonomy" id="315347"/>
    <lineage>
        <taxon>Eukaryota</taxon>
        <taxon>Viridiplantae</taxon>
        <taxon>Streptophyta</taxon>
        <taxon>Embryophyta</taxon>
        <taxon>Tracheophyta</taxon>
        <taxon>Spermatophyta</taxon>
        <taxon>Magnoliopsida</taxon>
        <taxon>eudicotyledons</taxon>
        <taxon>Gunneridae</taxon>
        <taxon>Pentapetalae</taxon>
        <taxon>asterids</taxon>
        <taxon>lamiids</taxon>
        <taxon>Solanales</taxon>
        <taxon>Solanaceae</taxon>
        <taxon>Solanoideae</taxon>
        <taxon>Solaneae</taxon>
        <taxon>Solanum</taxon>
    </lineage>
</organism>